<organism evidence="2 3">
    <name type="scientific">Meganyctiphanes norvegica</name>
    <name type="common">Northern krill</name>
    <name type="synonym">Thysanopoda norvegica</name>
    <dbReference type="NCBI Taxonomy" id="48144"/>
    <lineage>
        <taxon>Eukaryota</taxon>
        <taxon>Metazoa</taxon>
        <taxon>Ecdysozoa</taxon>
        <taxon>Arthropoda</taxon>
        <taxon>Crustacea</taxon>
        <taxon>Multicrustacea</taxon>
        <taxon>Malacostraca</taxon>
        <taxon>Eumalacostraca</taxon>
        <taxon>Eucarida</taxon>
        <taxon>Euphausiacea</taxon>
        <taxon>Euphausiidae</taxon>
        <taxon>Meganyctiphanes</taxon>
    </lineage>
</organism>
<accession>A0AAV2PSG4</accession>
<dbReference type="InterPro" id="IPR004119">
    <property type="entry name" value="EcKL"/>
</dbReference>
<protein>
    <recommendedName>
        <fullName evidence="1">CHK kinase-like domain-containing protein</fullName>
    </recommendedName>
</protein>
<evidence type="ECO:0000313" key="2">
    <source>
        <dbReference type="EMBL" id="CAL4063598.1"/>
    </source>
</evidence>
<dbReference type="PANTHER" id="PTHR11012">
    <property type="entry name" value="PROTEIN KINASE-LIKE DOMAIN-CONTAINING"/>
    <property type="match status" value="1"/>
</dbReference>
<dbReference type="PANTHER" id="PTHR11012:SF30">
    <property type="entry name" value="PROTEIN KINASE-LIKE DOMAIN-CONTAINING"/>
    <property type="match status" value="1"/>
</dbReference>
<dbReference type="EMBL" id="CAXKWB010001189">
    <property type="protein sequence ID" value="CAL4063598.1"/>
    <property type="molecule type" value="Genomic_DNA"/>
</dbReference>
<dbReference type="Gene3D" id="3.90.1200.10">
    <property type="match status" value="1"/>
</dbReference>
<keyword evidence="3" id="KW-1185">Reference proteome</keyword>
<name>A0AAV2PSG4_MEGNR</name>
<dbReference type="SUPFAM" id="SSF56112">
    <property type="entry name" value="Protein kinase-like (PK-like)"/>
    <property type="match status" value="1"/>
</dbReference>
<gene>
    <name evidence="2" type="ORF">MNOR_LOCUS3479</name>
</gene>
<comment type="caution">
    <text evidence="2">The sequence shown here is derived from an EMBL/GenBank/DDBJ whole genome shotgun (WGS) entry which is preliminary data.</text>
</comment>
<sequence>MRAPDHPADITRDWVEYMLTDYEDKANTGTTVEVDSFTINNGLKPGDGFAGQLVALDVKAKVTPKSKEATCNKEYHLMVKMMNASPMDREFNRLSGTDIRELKIYQEVMDELNKFQEEHGNNEFQLALPKVYYGKCTQNEFVMVMENLKFEGYDTVATETGLNGDQLKLAVDYLAKLHAVSYAYDKKKSFLEKFPHFKNDLMTKRFFHFATNVGIMNTKTFLKTVSGKENLVKKIEKQESTLVNEYNEEMSDQTSPKVMCLIHGDLWVKNLMFKFGLGEKGEQITKAMHVLDWQRAYWNSSVLDLHFIFYTSTTKEVRDEHLEDLLRQYHSVFTAATNKLGTPVLNWNYEGFKAEYDRLQVFGILRGLIITQLLLSEFGSKFSEKQQSAGTGQKGWFKKIVDKLTVTILVPILTSWWFQPIHSMLITIVFKALGTELVEGKRPAMNKRILGIVEEAEEMGFFDRNKKKA</sequence>
<reference evidence="2 3" key="1">
    <citation type="submission" date="2024-05" db="EMBL/GenBank/DDBJ databases">
        <authorList>
            <person name="Wallberg A."/>
        </authorList>
    </citation>
    <scope>NUCLEOTIDE SEQUENCE [LARGE SCALE GENOMIC DNA]</scope>
</reference>
<feature type="domain" description="CHK kinase-like" evidence="1">
    <location>
        <begin position="143"/>
        <end position="339"/>
    </location>
</feature>
<dbReference type="Pfam" id="PF02958">
    <property type="entry name" value="EcKL"/>
    <property type="match status" value="1"/>
</dbReference>
<dbReference type="InterPro" id="IPR011009">
    <property type="entry name" value="Kinase-like_dom_sf"/>
</dbReference>
<evidence type="ECO:0000259" key="1">
    <source>
        <dbReference type="SMART" id="SM00587"/>
    </source>
</evidence>
<dbReference type="Proteomes" id="UP001497623">
    <property type="component" value="Unassembled WGS sequence"/>
</dbReference>
<proteinExistence type="predicted"/>
<dbReference type="InterPro" id="IPR015897">
    <property type="entry name" value="CHK_kinase-like"/>
</dbReference>
<dbReference type="SMART" id="SM00587">
    <property type="entry name" value="CHK"/>
    <property type="match status" value="1"/>
</dbReference>
<dbReference type="AlphaFoldDB" id="A0AAV2PSG4"/>
<evidence type="ECO:0000313" key="3">
    <source>
        <dbReference type="Proteomes" id="UP001497623"/>
    </source>
</evidence>